<evidence type="ECO:0000256" key="1">
    <source>
        <dbReference type="ARBA" id="ARBA00004167"/>
    </source>
</evidence>
<keyword evidence="2 6" id="KW-0812">Transmembrane</keyword>
<feature type="coiled-coil region" evidence="5">
    <location>
        <begin position="188"/>
        <end position="253"/>
    </location>
</feature>
<proteinExistence type="predicted"/>
<evidence type="ECO:0000256" key="5">
    <source>
        <dbReference type="SAM" id="Coils"/>
    </source>
</evidence>
<feature type="coiled-coil region" evidence="5">
    <location>
        <begin position="90"/>
        <end position="149"/>
    </location>
</feature>
<dbReference type="PANTHER" id="PTHR30386">
    <property type="entry name" value="MEMBRANE FUSION SUBUNIT OF EMRAB-TOLC MULTIDRUG EFFLUX PUMP"/>
    <property type="match status" value="1"/>
</dbReference>
<dbReference type="InterPro" id="IPR050739">
    <property type="entry name" value="MFP"/>
</dbReference>
<dbReference type="RefSeq" id="WP_068549870.1">
    <property type="nucleotide sequence ID" value="NZ_AP013035.1"/>
</dbReference>
<dbReference type="Proteomes" id="UP000063234">
    <property type="component" value="Chromosome"/>
</dbReference>
<gene>
    <name evidence="8" type="ORF">TST_1085</name>
</gene>
<dbReference type="Pfam" id="PF25973">
    <property type="entry name" value="BSH_CzcB"/>
    <property type="match status" value="1"/>
</dbReference>
<dbReference type="GO" id="GO:0016020">
    <property type="term" value="C:membrane"/>
    <property type="evidence" value="ECO:0007669"/>
    <property type="project" value="UniProtKB-SubCell"/>
</dbReference>
<name>A0A0S3QU93_THET7</name>
<evidence type="ECO:0000256" key="2">
    <source>
        <dbReference type="ARBA" id="ARBA00022692"/>
    </source>
</evidence>
<evidence type="ECO:0000256" key="3">
    <source>
        <dbReference type="ARBA" id="ARBA00022989"/>
    </source>
</evidence>
<feature type="transmembrane region" description="Helical" evidence="6">
    <location>
        <begin position="17"/>
        <end position="37"/>
    </location>
</feature>
<dbReference type="PANTHER" id="PTHR30386:SF26">
    <property type="entry name" value="TRANSPORT PROTEIN COMB"/>
    <property type="match status" value="1"/>
</dbReference>
<dbReference type="InterPro" id="IPR058647">
    <property type="entry name" value="BSH_CzcB-like"/>
</dbReference>
<keyword evidence="5" id="KW-0175">Coiled coil</keyword>
<keyword evidence="4 6" id="KW-0472">Membrane</keyword>
<keyword evidence="3 6" id="KW-1133">Transmembrane helix</keyword>
<comment type="subcellular location">
    <subcellularLocation>
        <location evidence="1">Membrane</location>
        <topology evidence="1">Single-pass membrane protein</topology>
    </subcellularLocation>
</comment>
<dbReference type="Gene3D" id="2.40.50.100">
    <property type="match status" value="1"/>
</dbReference>
<evidence type="ECO:0000259" key="7">
    <source>
        <dbReference type="Pfam" id="PF25973"/>
    </source>
</evidence>
<evidence type="ECO:0000256" key="4">
    <source>
        <dbReference type="ARBA" id="ARBA00023136"/>
    </source>
</evidence>
<dbReference type="EMBL" id="AP013035">
    <property type="protein sequence ID" value="BAT71879.1"/>
    <property type="molecule type" value="Genomic_DNA"/>
</dbReference>
<dbReference type="KEGG" id="ttk:TST_1085"/>
<dbReference type="PATRIC" id="fig|1298851.3.peg.1141"/>
<dbReference type="STRING" id="1298851.TST_1085"/>
<reference evidence="9" key="1">
    <citation type="journal article" date="2018" name="Science">
        <title>A primordial and reversible TCA cycle in a facultatively chemolithoautotrophic thermophile.</title>
        <authorList>
            <person name="Nunoura T."/>
            <person name="Chikaraishi Y."/>
            <person name="Izaki R."/>
            <person name="Suwa T."/>
            <person name="Sato T."/>
            <person name="Harada T."/>
            <person name="Mori K."/>
            <person name="Kato Y."/>
            <person name="Miyazaki M."/>
            <person name="Shimamura S."/>
            <person name="Yanagawa K."/>
            <person name="Shuto A."/>
            <person name="Ohkouchi N."/>
            <person name="Fujita N."/>
            <person name="Takaki Y."/>
            <person name="Atomi H."/>
            <person name="Takai K."/>
        </authorList>
    </citation>
    <scope>NUCLEOTIDE SEQUENCE [LARGE SCALE GENOMIC DNA]</scope>
    <source>
        <strain evidence="9">DSM 17441 / JCM 13301 / NBRC 103674 / ABI70S6</strain>
    </source>
</reference>
<dbReference type="OrthoDB" id="9811754at2"/>
<feature type="domain" description="CzcB-like barrel-sandwich hybrid" evidence="7">
    <location>
        <begin position="62"/>
        <end position="288"/>
    </location>
</feature>
<evidence type="ECO:0000313" key="8">
    <source>
        <dbReference type="EMBL" id="BAT71879.1"/>
    </source>
</evidence>
<protein>
    <submittedName>
        <fullName evidence="8">Multidrug resistance protein A</fullName>
    </submittedName>
</protein>
<dbReference type="Gene3D" id="2.40.30.170">
    <property type="match status" value="1"/>
</dbReference>
<dbReference type="GO" id="GO:0055085">
    <property type="term" value="P:transmembrane transport"/>
    <property type="evidence" value="ECO:0007669"/>
    <property type="project" value="InterPro"/>
</dbReference>
<evidence type="ECO:0000256" key="6">
    <source>
        <dbReference type="SAM" id="Phobius"/>
    </source>
</evidence>
<evidence type="ECO:0000313" key="9">
    <source>
        <dbReference type="Proteomes" id="UP000063234"/>
    </source>
</evidence>
<sequence>MEETKSEGARLSKGKRIALVVLILLTLLVLGYGGWMIKHHMDYAITNAVFVDTENIINVGFQRVGGRVVELTKREGDPVKKEEVIARIYDRDYRLAVEALEKEVEAAKEKKQELEVTLNRITPQLHFNVDKARDRVGALKEEIGSVKAEIGAVDAQIAQLRRDRKRYWNLYLKRAVAKHDFEAIDTRLKVALKKREALDKKLKALLLNLRAAKRDLKIAEEELKRIDETKRAIAELDKRIASLQAKLKDAKLQLSYCVLKSPITGRVAKKYVSVGDVVGPGIPVYALVDPKDIFILVLLEETKLEGVEPGCPAKIKIDAYPDEEYRGVVEKILPTSAAKFALVPRDISAGEFTKVVQRIPVKVKITEGDISKLVVGMGGEIEIKRRK</sequence>
<keyword evidence="9" id="KW-1185">Reference proteome</keyword>
<organism evidence="8 9">
    <name type="scientific">Thermosulfidibacter takaii (strain DSM 17441 / JCM 13301 / NBRC 103674 / ABI70S6)</name>
    <dbReference type="NCBI Taxonomy" id="1298851"/>
    <lineage>
        <taxon>Bacteria</taxon>
        <taxon>Pseudomonadati</taxon>
        <taxon>Thermosulfidibacterota</taxon>
        <taxon>Thermosulfidibacteria</taxon>
        <taxon>Thermosulfidibacterales</taxon>
        <taxon>Thermosulfidibacteraceae</taxon>
    </lineage>
</organism>
<dbReference type="SUPFAM" id="SSF111369">
    <property type="entry name" value="HlyD-like secretion proteins"/>
    <property type="match status" value="1"/>
</dbReference>
<dbReference type="AlphaFoldDB" id="A0A0S3QU93"/>
<dbReference type="PRINTS" id="PR01490">
    <property type="entry name" value="RTXTOXIND"/>
</dbReference>
<accession>A0A0S3QU93</accession>